<dbReference type="Proteomes" id="UP000231409">
    <property type="component" value="Unassembled WGS sequence"/>
</dbReference>
<name>A0A2G1UP64_9GAMM</name>
<protein>
    <submittedName>
        <fullName evidence="1">Uncharacterized protein</fullName>
    </submittedName>
</protein>
<evidence type="ECO:0000313" key="2">
    <source>
        <dbReference type="Proteomes" id="UP000231409"/>
    </source>
</evidence>
<comment type="caution">
    <text evidence="1">The sequence shown here is derived from an EMBL/GenBank/DDBJ whole genome shotgun (WGS) entry which is preliminary data.</text>
</comment>
<evidence type="ECO:0000313" key="1">
    <source>
        <dbReference type="EMBL" id="PHQ16268.1"/>
    </source>
</evidence>
<reference evidence="1 2" key="1">
    <citation type="submission" date="2017-09" db="EMBL/GenBank/DDBJ databases">
        <title>The draft genome sequences of Marinobacter sp. PWS21.</title>
        <authorList>
            <person name="Cao J."/>
        </authorList>
    </citation>
    <scope>NUCLEOTIDE SEQUENCE [LARGE SCALE GENOMIC DNA]</scope>
    <source>
        <strain evidence="1 2">PWS21</strain>
    </source>
</reference>
<organism evidence="1 2">
    <name type="scientific">Marinobacter profundi</name>
    <dbReference type="NCBI Taxonomy" id="2666256"/>
    <lineage>
        <taxon>Bacteria</taxon>
        <taxon>Pseudomonadati</taxon>
        <taxon>Pseudomonadota</taxon>
        <taxon>Gammaproteobacteria</taxon>
        <taxon>Pseudomonadales</taxon>
        <taxon>Marinobacteraceae</taxon>
        <taxon>Marinobacter</taxon>
    </lineage>
</organism>
<dbReference type="EMBL" id="NTFH01000004">
    <property type="protein sequence ID" value="PHQ16268.1"/>
    <property type="molecule type" value="Genomic_DNA"/>
</dbReference>
<accession>A0A2G1UP64</accession>
<gene>
    <name evidence="1" type="ORF">CLH61_04080</name>
</gene>
<sequence>MWMKFDSLAVPQQVSAARQEEDTVTYRQFALGILGARVYQGSNPSVLIAQSAVLDFDREGAALILEAGVVQPGEPVRVSFFLENDLRDEHVQPMVDRVPATVRYAMPVAGGLRVGVQFDYRTSVFAGSIRARARAVERLLSDWSGDDGADAGRHALLPVGYRQGGRIQRVVAGC</sequence>
<proteinExistence type="predicted"/>
<keyword evidence="2" id="KW-1185">Reference proteome</keyword>
<dbReference type="AlphaFoldDB" id="A0A2G1UP64"/>